<dbReference type="CDD" id="cd06222">
    <property type="entry name" value="RNase_H_like"/>
    <property type="match status" value="1"/>
</dbReference>
<dbReference type="InterPro" id="IPR036397">
    <property type="entry name" value="RNaseH_sf"/>
</dbReference>
<dbReference type="PANTHER" id="PTHR47074">
    <property type="entry name" value="BNAC02G40300D PROTEIN"/>
    <property type="match status" value="1"/>
</dbReference>
<comment type="caution">
    <text evidence="2">The sequence shown here is derived from an EMBL/GenBank/DDBJ whole genome shotgun (WGS) entry which is preliminary data.</text>
</comment>
<evidence type="ECO:0000313" key="2">
    <source>
        <dbReference type="EMBL" id="KAF3599215.1"/>
    </source>
</evidence>
<sequence>MERPLKVSDLMLANSTEWDLQKIDNILPFHKHEVLQIKPSICSAPDEVIPSLPLTGVGPGTLPASISWNLWISWNQLTFQKLDFTPEETLLKAIREAREWTLPQDQPPKPQSNPTRIAQDPTLDPIRTYMYIDDAGSSSSHSVTDTFVVSPLMAENLALQHAINSAVHRGITSLLILSDSQILIKLVNSKGRHLEIATLLNDISLISTLFNSVRFKFIPRLDNIRADSVAKHALLMYQT</sequence>
<dbReference type="PANTHER" id="PTHR47074:SF11">
    <property type="entry name" value="REVERSE TRANSCRIPTASE-LIKE PROTEIN"/>
    <property type="match status" value="1"/>
</dbReference>
<dbReference type="GO" id="GO:0004523">
    <property type="term" value="F:RNA-DNA hybrid ribonuclease activity"/>
    <property type="evidence" value="ECO:0007669"/>
    <property type="project" value="InterPro"/>
</dbReference>
<dbReference type="AlphaFoldDB" id="A0A8S9SGL4"/>
<reference evidence="2" key="1">
    <citation type="submission" date="2019-12" db="EMBL/GenBank/DDBJ databases">
        <title>Genome sequencing and annotation of Brassica cretica.</title>
        <authorList>
            <person name="Studholme D.J."/>
            <person name="Sarris P."/>
        </authorList>
    </citation>
    <scope>NUCLEOTIDE SEQUENCE</scope>
    <source>
        <strain evidence="2">PFS-109/04</strain>
        <tissue evidence="2">Leaf</tissue>
    </source>
</reference>
<dbReference type="SUPFAM" id="SSF53098">
    <property type="entry name" value="Ribonuclease H-like"/>
    <property type="match status" value="1"/>
</dbReference>
<gene>
    <name evidence="2" type="ORF">F2Q69_00033321</name>
</gene>
<feature type="domain" description="RNase H type-1" evidence="1">
    <location>
        <begin position="150"/>
        <end position="233"/>
    </location>
</feature>
<dbReference type="InterPro" id="IPR012337">
    <property type="entry name" value="RNaseH-like_sf"/>
</dbReference>
<protein>
    <recommendedName>
        <fullName evidence="1">RNase H type-1 domain-containing protein</fullName>
    </recommendedName>
</protein>
<evidence type="ECO:0000313" key="3">
    <source>
        <dbReference type="Proteomes" id="UP000712600"/>
    </source>
</evidence>
<evidence type="ECO:0000259" key="1">
    <source>
        <dbReference type="Pfam" id="PF13456"/>
    </source>
</evidence>
<name>A0A8S9SGL4_BRACR</name>
<dbReference type="GO" id="GO:0003676">
    <property type="term" value="F:nucleic acid binding"/>
    <property type="evidence" value="ECO:0007669"/>
    <property type="project" value="InterPro"/>
</dbReference>
<dbReference type="InterPro" id="IPR002156">
    <property type="entry name" value="RNaseH_domain"/>
</dbReference>
<accession>A0A8S9SGL4</accession>
<dbReference type="InterPro" id="IPR052929">
    <property type="entry name" value="RNase_H-like_EbsB-rel"/>
</dbReference>
<proteinExistence type="predicted"/>
<dbReference type="Gene3D" id="3.30.420.10">
    <property type="entry name" value="Ribonuclease H-like superfamily/Ribonuclease H"/>
    <property type="match status" value="1"/>
</dbReference>
<dbReference type="EMBL" id="QGKX02000004">
    <property type="protein sequence ID" value="KAF3599215.1"/>
    <property type="molecule type" value="Genomic_DNA"/>
</dbReference>
<dbReference type="Proteomes" id="UP000712600">
    <property type="component" value="Unassembled WGS sequence"/>
</dbReference>
<dbReference type="Pfam" id="PF13456">
    <property type="entry name" value="RVT_3"/>
    <property type="match status" value="1"/>
</dbReference>
<dbReference type="InterPro" id="IPR044730">
    <property type="entry name" value="RNase_H-like_dom_plant"/>
</dbReference>
<organism evidence="2 3">
    <name type="scientific">Brassica cretica</name>
    <name type="common">Mustard</name>
    <dbReference type="NCBI Taxonomy" id="69181"/>
    <lineage>
        <taxon>Eukaryota</taxon>
        <taxon>Viridiplantae</taxon>
        <taxon>Streptophyta</taxon>
        <taxon>Embryophyta</taxon>
        <taxon>Tracheophyta</taxon>
        <taxon>Spermatophyta</taxon>
        <taxon>Magnoliopsida</taxon>
        <taxon>eudicotyledons</taxon>
        <taxon>Gunneridae</taxon>
        <taxon>Pentapetalae</taxon>
        <taxon>rosids</taxon>
        <taxon>malvids</taxon>
        <taxon>Brassicales</taxon>
        <taxon>Brassicaceae</taxon>
        <taxon>Brassiceae</taxon>
        <taxon>Brassica</taxon>
    </lineage>
</organism>